<evidence type="ECO:0008006" key="4">
    <source>
        <dbReference type="Google" id="ProtNLM"/>
    </source>
</evidence>
<accession>A0A0C1U1P9</accession>
<evidence type="ECO:0000256" key="1">
    <source>
        <dbReference type="SAM" id="SignalP"/>
    </source>
</evidence>
<protein>
    <recommendedName>
        <fullName evidence="4">DUF481 domain-containing protein</fullName>
    </recommendedName>
</protein>
<keyword evidence="3" id="KW-1185">Reference proteome</keyword>
<dbReference type="RefSeq" id="WP_039643659.1">
    <property type="nucleotide sequence ID" value="NZ_JXBL01000001.1"/>
</dbReference>
<evidence type="ECO:0000313" key="2">
    <source>
        <dbReference type="EMBL" id="KIE41745.1"/>
    </source>
</evidence>
<dbReference type="Proteomes" id="UP000031433">
    <property type="component" value="Unassembled WGS sequence"/>
</dbReference>
<dbReference type="AlphaFoldDB" id="A0A0C1U1P9"/>
<gene>
    <name evidence="2" type="ORF">SE37_03425</name>
</gene>
<feature type="chain" id="PRO_5002139774" description="DUF481 domain-containing protein" evidence="1">
    <location>
        <begin position="22"/>
        <end position="333"/>
    </location>
</feature>
<dbReference type="Pfam" id="PF04338">
    <property type="entry name" value="DUF481"/>
    <property type="match status" value="1"/>
</dbReference>
<sequence length="333" mass="37381">MIRHLTCSFLFLSLAAATARADEIRLKNGDRLNGEIIRMEKDRLTVKLPYADDKVRIDWKQVECIASERDLTVELSDYEVLVGPVTCTDGAIQIKSSRAGTSNPISLKELRTVNPATYHGFLTAGGSIATGNTDTKAATLSTLFQVRTKRHRFTVEAKYAYGEADSRTTVRNSLGSLKYDFFTTDKVYTYAQTLLEKDSFANLNLRNTEGLGAGYQFFDDRALSLYAEAGISYFNEDVIVGEDRQDAAGRWAAGLEWEAVPDRLKVFHRQEGYYTPSVSGVTLRADQGVRISLVNDIAANLEVDYRFNSRPEAGKRNSDLLFIMGLTYQYDYW</sequence>
<comment type="caution">
    <text evidence="2">The sequence shown here is derived from an EMBL/GenBank/DDBJ whole genome shotgun (WGS) entry which is preliminary data.</text>
</comment>
<organism evidence="2 3">
    <name type="scientific">Geobacter soli</name>
    <dbReference type="NCBI Taxonomy" id="1510391"/>
    <lineage>
        <taxon>Bacteria</taxon>
        <taxon>Pseudomonadati</taxon>
        <taxon>Thermodesulfobacteriota</taxon>
        <taxon>Desulfuromonadia</taxon>
        <taxon>Geobacterales</taxon>
        <taxon>Geobacteraceae</taxon>
        <taxon>Geobacter</taxon>
    </lineage>
</organism>
<reference evidence="2 3" key="1">
    <citation type="submission" date="2015-01" db="EMBL/GenBank/DDBJ databases">
        <title>Genome sequence of the anaerobic bacterium Geobacter soli GSS01, a dissimilatory Fe(III) reducer from soil.</title>
        <authorList>
            <person name="Yang G."/>
            <person name="Zhou S."/>
        </authorList>
    </citation>
    <scope>NUCLEOTIDE SEQUENCE [LARGE SCALE GENOMIC DNA]</scope>
    <source>
        <strain evidence="2 3">GSS01</strain>
    </source>
</reference>
<dbReference type="EMBL" id="JXBL01000001">
    <property type="protein sequence ID" value="KIE41745.1"/>
    <property type="molecule type" value="Genomic_DNA"/>
</dbReference>
<proteinExistence type="predicted"/>
<dbReference type="InterPro" id="IPR007433">
    <property type="entry name" value="DUF481"/>
</dbReference>
<keyword evidence="1" id="KW-0732">Signal</keyword>
<name>A0A0C1U1P9_9BACT</name>
<evidence type="ECO:0000313" key="3">
    <source>
        <dbReference type="Proteomes" id="UP000031433"/>
    </source>
</evidence>
<feature type="signal peptide" evidence="1">
    <location>
        <begin position="1"/>
        <end position="21"/>
    </location>
</feature>